<evidence type="ECO:0000313" key="2">
    <source>
        <dbReference type="EMBL" id="CAB3893922.1"/>
    </source>
</evidence>
<evidence type="ECO:0000256" key="1">
    <source>
        <dbReference type="SAM" id="SignalP"/>
    </source>
</evidence>
<feature type="chain" id="PRO_5028870836" description="Ysc84 actin-binding domain-containing protein" evidence="1">
    <location>
        <begin position="22"/>
        <end position="202"/>
    </location>
</feature>
<name>A0A6S7E2U5_9BURK</name>
<accession>A0A6S7E2U5</accession>
<dbReference type="EMBL" id="CADILD010000002">
    <property type="protein sequence ID" value="CAB3893922.1"/>
    <property type="molecule type" value="Genomic_DNA"/>
</dbReference>
<reference evidence="2 3" key="1">
    <citation type="submission" date="2020-04" db="EMBL/GenBank/DDBJ databases">
        <authorList>
            <person name="De Canck E."/>
        </authorList>
    </citation>
    <scope>NUCLEOTIDE SEQUENCE [LARGE SCALE GENOMIC DNA]</scope>
    <source>
        <strain evidence="2 3">LMG 1861</strain>
    </source>
</reference>
<proteinExistence type="predicted"/>
<feature type="signal peptide" evidence="1">
    <location>
        <begin position="1"/>
        <end position="21"/>
    </location>
</feature>
<organism evidence="2 3">
    <name type="scientific">Achromobacter piechaudii</name>
    <dbReference type="NCBI Taxonomy" id="72556"/>
    <lineage>
        <taxon>Bacteria</taxon>
        <taxon>Pseudomonadati</taxon>
        <taxon>Pseudomonadota</taxon>
        <taxon>Betaproteobacteria</taxon>
        <taxon>Burkholderiales</taxon>
        <taxon>Alcaligenaceae</taxon>
        <taxon>Achromobacter</taxon>
    </lineage>
</organism>
<dbReference type="AlphaFoldDB" id="A0A6S7E2U5"/>
<gene>
    <name evidence="2" type="ORF">LMG1861_03953</name>
</gene>
<evidence type="ECO:0008006" key="4">
    <source>
        <dbReference type="Google" id="ProtNLM"/>
    </source>
</evidence>
<evidence type="ECO:0000313" key="3">
    <source>
        <dbReference type="Proteomes" id="UP000494105"/>
    </source>
</evidence>
<sequence length="202" mass="21254">MKTRIVVMWLQLLLAALPLGAAFGQGADVPTAVSPTMLKQVDHEAETTLLRLYRQSPKAQALVGRSFGVLVVPALHADGGILGVAYGRGVLIDAVGDRSYYNFIASPPGSVLGLDGKALILFFTAYESLRAFEAAPGWVEGENGSIQILDDTFMASQRSTAIQPIAGFILAEEGLAGGLSLKGSLFIKVPIYLCAADAASCR</sequence>
<keyword evidence="1" id="KW-0732">Signal</keyword>
<dbReference type="Proteomes" id="UP000494105">
    <property type="component" value="Unassembled WGS sequence"/>
</dbReference>
<dbReference type="RefSeq" id="WP_175129298.1">
    <property type="nucleotide sequence ID" value="NZ_CADILD010000002.1"/>
</dbReference>
<protein>
    <recommendedName>
        <fullName evidence="4">Ysc84 actin-binding domain-containing protein</fullName>
    </recommendedName>
</protein>